<evidence type="ECO:0000313" key="3">
    <source>
        <dbReference type="Proteomes" id="UP000756921"/>
    </source>
</evidence>
<organism evidence="2 3">
    <name type="scientific">Paraphaeosphaeria minitans</name>
    <dbReference type="NCBI Taxonomy" id="565426"/>
    <lineage>
        <taxon>Eukaryota</taxon>
        <taxon>Fungi</taxon>
        <taxon>Dikarya</taxon>
        <taxon>Ascomycota</taxon>
        <taxon>Pezizomycotina</taxon>
        <taxon>Dothideomycetes</taxon>
        <taxon>Pleosporomycetidae</taxon>
        <taxon>Pleosporales</taxon>
        <taxon>Massarineae</taxon>
        <taxon>Didymosphaeriaceae</taxon>
        <taxon>Paraphaeosphaeria</taxon>
    </lineage>
</organism>
<dbReference type="AlphaFoldDB" id="A0A9P6G3Q7"/>
<reference evidence="2" key="1">
    <citation type="journal article" date="2020" name="Mol. Plant Microbe Interact.">
        <title>Genome Sequence of the Biocontrol Agent Coniothyrium minitans strain Conio (IMI 134523).</title>
        <authorList>
            <person name="Patel D."/>
            <person name="Shittu T.A."/>
            <person name="Baroncelli R."/>
            <person name="Muthumeenakshi S."/>
            <person name="Osborne T.H."/>
            <person name="Janganan T.K."/>
            <person name="Sreenivasaprasad S."/>
        </authorList>
    </citation>
    <scope>NUCLEOTIDE SEQUENCE</scope>
    <source>
        <strain evidence="2">Conio</strain>
    </source>
</reference>
<name>A0A9P6G3Q7_9PLEO</name>
<feature type="region of interest" description="Disordered" evidence="1">
    <location>
        <begin position="303"/>
        <end position="353"/>
    </location>
</feature>
<feature type="compositionally biased region" description="Polar residues" evidence="1">
    <location>
        <begin position="328"/>
        <end position="343"/>
    </location>
</feature>
<feature type="region of interest" description="Disordered" evidence="1">
    <location>
        <begin position="58"/>
        <end position="79"/>
    </location>
</feature>
<sequence>MFSRLGESLRKYPAYCPQMPKTVRGPPRGHPEPPIPRPCHPGTHLTYEQRRRIYSLTSKPHQSEENSINAQPSPHDGPISNILHGGKVQHAKEMREHLKACTTTRASHDRLVTSIPQSPIPEPNQSSDQDKVRFDDQEILQNASRQRLLIGHHAETGEAVYAYILQSGASQKVAFSAEDTRGQPNVGISHGDVARQHTLYSFNKTFPQDGRCLGRADKARLAIVVRWYFIATGRTKLRSPKSLQTFCKQFRSALRYIANRSESTAGRLPRNPSGQEDDLRSAGGTHVDESDIQSALLATMLSPSPSPTMIAKESHRWPSLSLEPPGSEKSTSVGGLPPSTATGRSRRRIRKRHAWDVRGSEHIKRIHHQLTIQMHL</sequence>
<dbReference type="EMBL" id="WJXW01000019">
    <property type="protein sequence ID" value="KAF9728522.1"/>
    <property type="molecule type" value="Genomic_DNA"/>
</dbReference>
<evidence type="ECO:0000256" key="1">
    <source>
        <dbReference type="SAM" id="MobiDB-lite"/>
    </source>
</evidence>
<feature type="compositionally biased region" description="Basic residues" evidence="1">
    <location>
        <begin position="344"/>
        <end position="353"/>
    </location>
</feature>
<evidence type="ECO:0000313" key="2">
    <source>
        <dbReference type="EMBL" id="KAF9728522.1"/>
    </source>
</evidence>
<feature type="compositionally biased region" description="Polar residues" evidence="1">
    <location>
        <begin position="58"/>
        <end position="72"/>
    </location>
</feature>
<dbReference type="Proteomes" id="UP000756921">
    <property type="component" value="Unassembled WGS sequence"/>
</dbReference>
<protein>
    <submittedName>
        <fullName evidence="2">Uncharacterized protein</fullName>
    </submittedName>
</protein>
<accession>A0A9P6G3Q7</accession>
<feature type="region of interest" description="Disordered" evidence="1">
    <location>
        <begin position="17"/>
        <end position="43"/>
    </location>
</feature>
<dbReference type="OrthoDB" id="3776883at2759"/>
<proteinExistence type="predicted"/>
<keyword evidence="3" id="KW-1185">Reference proteome</keyword>
<gene>
    <name evidence="2" type="ORF">PMIN01_13350</name>
</gene>
<comment type="caution">
    <text evidence="2">The sequence shown here is derived from an EMBL/GenBank/DDBJ whole genome shotgun (WGS) entry which is preliminary data.</text>
</comment>
<feature type="region of interest" description="Disordered" evidence="1">
    <location>
        <begin position="261"/>
        <end position="286"/>
    </location>
</feature>